<dbReference type="InterPro" id="IPR048583">
    <property type="entry name" value="RNase_E_G_thioredoxin-like"/>
</dbReference>
<dbReference type="EC" id="3.1.26.12" evidence="2"/>
<reference evidence="3" key="1">
    <citation type="submission" date="2014-09" db="EMBL/GenBank/DDBJ databases">
        <title>Vibrio variabilis JCM 19239. (C206) whole genome shotgun sequence.</title>
        <authorList>
            <person name="Sawabe T."/>
            <person name="Meirelles P."/>
            <person name="Nakanishi M."/>
            <person name="Sayaka M."/>
            <person name="Hattori M."/>
            <person name="Ohkuma M."/>
        </authorList>
    </citation>
    <scope>NUCLEOTIDE SEQUENCE [LARGE SCALE GENOMIC DNA]</scope>
    <source>
        <strain evidence="3">JCM 19239</strain>
    </source>
</reference>
<dbReference type="EMBL" id="BBMS01000013">
    <property type="protein sequence ID" value="GAL25835.1"/>
    <property type="molecule type" value="Genomic_DNA"/>
</dbReference>
<accession>A0ABQ0JC69</accession>
<proteinExistence type="predicted"/>
<keyword evidence="2" id="KW-0378">Hydrolase</keyword>
<feature type="domain" description="RNase E/G thioredoxin-like" evidence="1">
    <location>
        <begin position="1"/>
        <end position="62"/>
    </location>
</feature>
<dbReference type="Gene3D" id="3.40.1260.20">
    <property type="entry name" value="Ribonuclease E, catalytic domain"/>
    <property type="match status" value="1"/>
</dbReference>
<evidence type="ECO:0000259" key="1">
    <source>
        <dbReference type="Pfam" id="PF20833"/>
    </source>
</evidence>
<dbReference type="Proteomes" id="UP000029223">
    <property type="component" value="Unassembled WGS sequence"/>
</dbReference>
<protein>
    <submittedName>
        <fullName evidence="2">Ribonuclease E</fullName>
        <ecNumber evidence="2">3.1.26.12</ecNumber>
    </submittedName>
</protein>
<keyword evidence="3" id="KW-1185">Reference proteome</keyword>
<dbReference type="GO" id="GO:0008995">
    <property type="term" value="F:ribonuclease E activity"/>
    <property type="evidence" value="ECO:0007669"/>
    <property type="project" value="UniProtKB-EC"/>
</dbReference>
<evidence type="ECO:0000313" key="2">
    <source>
        <dbReference type="EMBL" id="GAL25835.1"/>
    </source>
</evidence>
<name>A0ABQ0JC69_9VIBR</name>
<organism evidence="2 3">
    <name type="scientific">Vibrio variabilis</name>
    <dbReference type="NCBI Taxonomy" id="990271"/>
    <lineage>
        <taxon>Bacteria</taxon>
        <taxon>Pseudomonadati</taxon>
        <taxon>Pseudomonadota</taxon>
        <taxon>Gammaproteobacteria</taxon>
        <taxon>Vibrionales</taxon>
        <taxon>Vibrionaceae</taxon>
        <taxon>Vibrio</taxon>
    </lineage>
</organism>
<evidence type="ECO:0000313" key="3">
    <source>
        <dbReference type="Proteomes" id="UP000029223"/>
    </source>
</evidence>
<sequence>MIEEEALKDNTSQALAIVPVPIASYLLNEKRRSINHIERVQEVKITIVPDSDMETPHFEVIRVREGEEQDLLSYLLPKKLEALREAEAKEAGESEVKPRKVEQPALQALQLQRKLRQHQRQKRLRRNQLLSLKLRSRAYSLVFFLQSVLYSLHLKQRRKSQRRKKKQTKTATIVRAVTATTINAVATTKSLVTTIATRIVVTSLTVTAMKRKRRKATLNKSHANLRTVVTSSKTVVIRSEMKPLTNRRLKNKVSKSLLTYKQRRRALVQKISAQKRKLPRLKSVVSVAN</sequence>
<gene>
    <name evidence="2" type="ORF">JCM19239_1188</name>
</gene>
<dbReference type="Pfam" id="PF20833">
    <property type="entry name" value="RNase_E_G_Thio"/>
    <property type="match status" value="1"/>
</dbReference>
<comment type="caution">
    <text evidence="2">The sequence shown here is derived from an EMBL/GenBank/DDBJ whole genome shotgun (WGS) entry which is preliminary data.</text>
</comment>